<feature type="domain" description="PiggyBac transposable element-derived protein" evidence="2">
    <location>
        <begin position="59"/>
        <end position="120"/>
    </location>
</feature>
<dbReference type="GO" id="GO:0043565">
    <property type="term" value="F:sequence-specific DNA binding"/>
    <property type="evidence" value="ECO:0007669"/>
    <property type="project" value="TreeGrafter"/>
</dbReference>
<organism evidence="3 4">
    <name type="scientific">Ignelater luminosus</name>
    <name type="common">Cucubano</name>
    <name type="synonym">Pyrophorus luminosus</name>
    <dbReference type="NCBI Taxonomy" id="2038154"/>
    <lineage>
        <taxon>Eukaryota</taxon>
        <taxon>Metazoa</taxon>
        <taxon>Ecdysozoa</taxon>
        <taxon>Arthropoda</taxon>
        <taxon>Hexapoda</taxon>
        <taxon>Insecta</taxon>
        <taxon>Pterygota</taxon>
        <taxon>Neoptera</taxon>
        <taxon>Endopterygota</taxon>
        <taxon>Coleoptera</taxon>
        <taxon>Polyphaga</taxon>
        <taxon>Elateriformia</taxon>
        <taxon>Elateroidea</taxon>
        <taxon>Elateridae</taxon>
        <taxon>Agrypninae</taxon>
        <taxon>Pyrophorini</taxon>
        <taxon>Ignelater</taxon>
    </lineage>
</organism>
<protein>
    <recommendedName>
        <fullName evidence="2">PiggyBac transposable element-derived protein domain-containing protein</fullName>
    </recommendedName>
</protein>
<evidence type="ECO:0000259" key="2">
    <source>
        <dbReference type="Pfam" id="PF13843"/>
    </source>
</evidence>
<gene>
    <name evidence="3" type="ORF">ILUMI_02925</name>
</gene>
<evidence type="ECO:0000313" key="3">
    <source>
        <dbReference type="EMBL" id="KAF2903261.1"/>
    </source>
</evidence>
<reference evidence="3" key="1">
    <citation type="submission" date="2019-08" db="EMBL/GenBank/DDBJ databases">
        <title>The genome of the North American firefly Photinus pyralis.</title>
        <authorList>
            <consortium name="Photinus pyralis genome working group"/>
            <person name="Fallon T.R."/>
            <person name="Sander Lower S.E."/>
            <person name="Weng J.-K."/>
        </authorList>
    </citation>
    <scope>NUCLEOTIDE SEQUENCE</scope>
    <source>
        <strain evidence="3">TRF0915ILg1</strain>
        <tissue evidence="3">Whole body</tissue>
    </source>
</reference>
<proteinExistence type="predicted"/>
<dbReference type="PANTHER" id="PTHR47055">
    <property type="entry name" value="DDE_TNP_1_7 DOMAIN-CONTAINING PROTEIN"/>
    <property type="match status" value="1"/>
</dbReference>
<dbReference type="Pfam" id="PF13843">
    <property type="entry name" value="DDE_Tnp_1_7"/>
    <property type="match status" value="1"/>
</dbReference>
<keyword evidence="4" id="KW-1185">Reference proteome</keyword>
<evidence type="ECO:0000256" key="1">
    <source>
        <dbReference type="SAM" id="MobiDB-lite"/>
    </source>
</evidence>
<feature type="region of interest" description="Disordered" evidence="1">
    <location>
        <begin position="138"/>
        <end position="161"/>
    </location>
</feature>
<dbReference type="InterPro" id="IPR029526">
    <property type="entry name" value="PGBD"/>
</dbReference>
<name>A0A8K0DHA8_IGNLU</name>
<comment type="caution">
    <text evidence="3">The sequence shown here is derived from an EMBL/GenBank/DDBJ whole genome shotgun (WGS) entry which is preliminary data.</text>
</comment>
<sequence>MPPINTNLIDEDSGDENELAIDNLPPSQILAETHIMDNFDIIAAETQDEWDEHDGVPLTNLYAARRNRRTDITHQEVKYFLGILLLSGYCSVSRRRMYRKKTEDCHNKLVAEALSRDRFEWDKENNLWRDKDRGWLAKKNKQMDKARTKIGEPPNDRNSVK</sequence>
<dbReference type="OrthoDB" id="10057240at2759"/>
<evidence type="ECO:0000313" key="4">
    <source>
        <dbReference type="Proteomes" id="UP000801492"/>
    </source>
</evidence>
<dbReference type="PANTHER" id="PTHR47055:SF3">
    <property type="entry name" value="PHORBOL-ESTER_DAG-TYPE DOMAIN-CONTAINING PROTEIN"/>
    <property type="match status" value="1"/>
</dbReference>
<dbReference type="Proteomes" id="UP000801492">
    <property type="component" value="Unassembled WGS sequence"/>
</dbReference>
<dbReference type="AlphaFoldDB" id="A0A8K0DHA8"/>
<accession>A0A8K0DHA8</accession>
<dbReference type="InterPro" id="IPR052638">
    <property type="entry name" value="PiggyBac_TE-derived"/>
</dbReference>
<dbReference type="EMBL" id="VTPC01001070">
    <property type="protein sequence ID" value="KAF2903261.1"/>
    <property type="molecule type" value="Genomic_DNA"/>
</dbReference>